<evidence type="ECO:0000313" key="1">
    <source>
        <dbReference type="EMBL" id="URE13591.1"/>
    </source>
</evidence>
<organism evidence="1 2">
    <name type="scientific">Musa troglodytarum</name>
    <name type="common">fe'i banana</name>
    <dbReference type="NCBI Taxonomy" id="320322"/>
    <lineage>
        <taxon>Eukaryota</taxon>
        <taxon>Viridiplantae</taxon>
        <taxon>Streptophyta</taxon>
        <taxon>Embryophyta</taxon>
        <taxon>Tracheophyta</taxon>
        <taxon>Spermatophyta</taxon>
        <taxon>Magnoliopsida</taxon>
        <taxon>Liliopsida</taxon>
        <taxon>Zingiberales</taxon>
        <taxon>Musaceae</taxon>
        <taxon>Musa</taxon>
    </lineage>
</organism>
<gene>
    <name evidence="1" type="ORF">MUK42_22411</name>
</gene>
<keyword evidence="2" id="KW-1185">Reference proteome</keyword>
<dbReference type="AlphaFoldDB" id="A0A9E7GDF7"/>
<reference evidence="1" key="1">
    <citation type="submission" date="2022-05" db="EMBL/GenBank/DDBJ databases">
        <title>The Musa troglodytarum L. genome provides insights into the mechanism of non-climacteric behaviour and enrichment of carotenoids.</title>
        <authorList>
            <person name="Wang J."/>
        </authorList>
    </citation>
    <scope>NUCLEOTIDE SEQUENCE</scope>
    <source>
        <tissue evidence="1">Leaf</tissue>
    </source>
</reference>
<protein>
    <submittedName>
        <fullName evidence="1">Uncharacterized protein</fullName>
    </submittedName>
</protein>
<dbReference type="EMBL" id="CP097508">
    <property type="protein sequence ID" value="URE13591.1"/>
    <property type="molecule type" value="Genomic_DNA"/>
</dbReference>
<accession>A0A9E7GDF7</accession>
<name>A0A9E7GDF7_9LILI</name>
<dbReference type="Proteomes" id="UP001055439">
    <property type="component" value="Chromosome 6"/>
</dbReference>
<evidence type="ECO:0000313" key="2">
    <source>
        <dbReference type="Proteomes" id="UP001055439"/>
    </source>
</evidence>
<proteinExistence type="predicted"/>
<sequence length="135" mass="15538">MASARISSEMAGLDPKTELAMVGDHRRVLAAETGECNGFLGAVVELEVDKALREHKHITLVKHFGGELVVGIGGDEADVERAFQHRLNLRPPEPWRCRGRRGREFGSRLRASRWRRLRSWRREACRDRRERSLRL</sequence>